<feature type="repeat" description="PPR" evidence="2">
    <location>
        <begin position="502"/>
        <end position="536"/>
    </location>
</feature>
<dbReference type="InterPro" id="IPR011990">
    <property type="entry name" value="TPR-like_helical_dom_sf"/>
</dbReference>
<feature type="repeat" description="PPR" evidence="2">
    <location>
        <begin position="290"/>
        <end position="324"/>
    </location>
</feature>
<dbReference type="PANTHER" id="PTHR47931:SF2">
    <property type="entry name" value="OS01G0228400 PROTEIN"/>
    <property type="match status" value="1"/>
</dbReference>
<keyword evidence="1" id="KW-0677">Repeat</keyword>
<dbReference type="InterPro" id="IPR002885">
    <property type="entry name" value="PPR_rpt"/>
</dbReference>
<dbReference type="Pfam" id="PF01535">
    <property type="entry name" value="PPR"/>
    <property type="match status" value="4"/>
</dbReference>
<feature type="repeat" description="PPR" evidence="2">
    <location>
        <begin position="360"/>
        <end position="394"/>
    </location>
</feature>
<dbReference type="PROSITE" id="PS51375">
    <property type="entry name" value="PPR"/>
    <property type="match status" value="11"/>
</dbReference>
<protein>
    <recommendedName>
        <fullName evidence="5">Pentacotripeptide-repeat region of PRORP domain-containing protein</fullName>
    </recommendedName>
</protein>
<feature type="repeat" description="PPR" evidence="2">
    <location>
        <begin position="325"/>
        <end position="359"/>
    </location>
</feature>
<dbReference type="NCBIfam" id="TIGR00756">
    <property type="entry name" value="PPR"/>
    <property type="match status" value="10"/>
</dbReference>
<name>A0A176VD49_MARPO</name>
<dbReference type="Gene3D" id="1.25.40.10">
    <property type="entry name" value="Tetratricopeptide repeat domain"/>
    <property type="match status" value="4"/>
</dbReference>
<evidence type="ECO:0000313" key="4">
    <source>
        <dbReference type="Proteomes" id="UP000077202"/>
    </source>
</evidence>
<proteinExistence type="predicted"/>
<evidence type="ECO:0000256" key="1">
    <source>
        <dbReference type="ARBA" id="ARBA00022737"/>
    </source>
</evidence>
<dbReference type="EMBL" id="LVLJ01004059">
    <property type="protein sequence ID" value="OAE18453.1"/>
    <property type="molecule type" value="Genomic_DNA"/>
</dbReference>
<comment type="caution">
    <text evidence="3">The sequence shown here is derived from an EMBL/GenBank/DDBJ whole genome shotgun (WGS) entry which is preliminary data.</text>
</comment>
<gene>
    <name evidence="3" type="ORF">AXG93_2482s1010</name>
</gene>
<feature type="repeat" description="PPR" evidence="2">
    <location>
        <begin position="430"/>
        <end position="464"/>
    </location>
</feature>
<feature type="repeat" description="PPR" evidence="2">
    <location>
        <begin position="642"/>
        <end position="676"/>
    </location>
</feature>
<feature type="repeat" description="PPR" evidence="2">
    <location>
        <begin position="537"/>
        <end position="571"/>
    </location>
</feature>
<organism evidence="3 4">
    <name type="scientific">Marchantia polymorpha subsp. ruderalis</name>
    <dbReference type="NCBI Taxonomy" id="1480154"/>
    <lineage>
        <taxon>Eukaryota</taxon>
        <taxon>Viridiplantae</taxon>
        <taxon>Streptophyta</taxon>
        <taxon>Embryophyta</taxon>
        <taxon>Marchantiophyta</taxon>
        <taxon>Marchantiopsida</taxon>
        <taxon>Marchantiidae</taxon>
        <taxon>Marchantiales</taxon>
        <taxon>Marchantiaceae</taxon>
        <taxon>Marchantia</taxon>
    </lineage>
</organism>
<accession>A0A176VD49</accession>
<dbReference type="Proteomes" id="UP000077202">
    <property type="component" value="Unassembled WGS sequence"/>
</dbReference>
<keyword evidence="4" id="KW-1185">Reference proteome</keyword>
<feature type="repeat" description="PPR" evidence="2">
    <location>
        <begin position="395"/>
        <end position="429"/>
    </location>
</feature>
<dbReference type="Pfam" id="PF13041">
    <property type="entry name" value="PPR_2"/>
    <property type="match status" value="1"/>
</dbReference>
<evidence type="ECO:0008006" key="5">
    <source>
        <dbReference type="Google" id="ProtNLM"/>
    </source>
</evidence>
<evidence type="ECO:0000256" key="2">
    <source>
        <dbReference type="PROSITE-ProRule" id="PRU00708"/>
    </source>
</evidence>
<dbReference type="SUPFAM" id="SSF48452">
    <property type="entry name" value="TPR-like"/>
    <property type="match status" value="2"/>
</dbReference>
<feature type="repeat" description="PPR" evidence="2">
    <location>
        <begin position="607"/>
        <end position="641"/>
    </location>
</feature>
<dbReference type="PANTHER" id="PTHR47931">
    <property type="entry name" value="OS01G0228400 PROTEIN"/>
    <property type="match status" value="1"/>
</dbReference>
<dbReference type="Pfam" id="PF12854">
    <property type="entry name" value="PPR_1"/>
    <property type="match status" value="1"/>
</dbReference>
<feature type="repeat" description="PPR" evidence="2">
    <location>
        <begin position="465"/>
        <end position="499"/>
    </location>
</feature>
<dbReference type="Pfam" id="PF13812">
    <property type="entry name" value="PPR_3"/>
    <property type="match status" value="2"/>
</dbReference>
<feature type="repeat" description="PPR" evidence="2">
    <location>
        <begin position="572"/>
        <end position="606"/>
    </location>
</feature>
<dbReference type="AlphaFoldDB" id="A0A176VD49"/>
<evidence type="ECO:0000313" key="3">
    <source>
        <dbReference type="EMBL" id="OAE18453.1"/>
    </source>
</evidence>
<reference evidence="3" key="1">
    <citation type="submission" date="2016-03" db="EMBL/GenBank/DDBJ databases">
        <title>Mechanisms controlling the formation of the plant cell surface in tip-growing cells are functionally conserved among land plants.</title>
        <authorList>
            <person name="Honkanen S."/>
            <person name="Jones V.A."/>
            <person name="Morieri G."/>
            <person name="Champion C."/>
            <person name="Hetherington A.J."/>
            <person name="Kelly S."/>
            <person name="Saint-Marcoux D."/>
            <person name="Proust H."/>
            <person name="Prescott H."/>
            <person name="Dolan L."/>
        </authorList>
    </citation>
    <scope>NUCLEOTIDE SEQUENCE [LARGE SCALE GENOMIC DNA]</scope>
    <source>
        <tissue evidence="3">Whole gametophyte</tissue>
    </source>
</reference>
<sequence length="779" mass="87140">MAELGALAAGLFGHDIVSCSAGTTRLRDAERRRLGREQSSACPALALALGERRIGCVGFPLCSISSHGKVAREIRVSRVVADRAIAEVFTDRESNSLRSSGEDEDERSQLMVSRENFSGAVEAEEFSLKGDGSEGRVVGPGDDQSSAIGDLHGLDTKSGECSVAQSWKDKLREEKKNHWFSDLGPGRLCMVEQIVGRLQCAGVHGSTLNSLLAPFAGMVSVRVATLVFRRLPKVTEPLGFYDWVKKHQPGLEANRPMYHALVQCLLQKRHWAGVETILYEMGSKENCLPDGALYRKMIKTASDAGNSKLANKWLQKMLQSGLVPSLPTWNLVLAAFARDGRFAEVFSVYEQLKDHDRPADRITYCALLSACRNAGRVHEAREIVAQMKSRGMQPNRIVYSVLVDLYGKAGMPDSATATFREMEKAGYEPDQVAYNTLIHAYARAGWIEDANDAFDRAIKLGGHIDPVIFSTMINMYANVGSVETARDLLEAMKEFQFEKKHYQYAYSILINAYTRVGQLREPIKLFEEMQAAGYPVNDRIYTTMLNVYFKVGRHRCAEALFQDMIETGKCRNVVAFGTMINIYGRMGRLEDAVRIFNSLKASGLKGNTVIYNTLIYCQGRNGNLSAVEEYVKEMKAAPLELDRVTYSSLIKAYNKSGRPCDAIRTYNEMRSAGVHLDKLVVGTMVNTFGKLKRYEELVQLLEDTRQERVWPDERLLRSVVDVYDAMQLADCSPDAFSTLGELVIAMEKAVYRQHGAKIGKVFHVRISRTQFDMFDNRQK</sequence>